<keyword evidence="3" id="KW-1185">Reference proteome</keyword>
<dbReference type="PANTHER" id="PTHR47691">
    <property type="entry name" value="REGULATOR-RELATED"/>
    <property type="match status" value="1"/>
</dbReference>
<feature type="region of interest" description="Disordered" evidence="1">
    <location>
        <begin position="1"/>
        <end position="30"/>
    </location>
</feature>
<organism evidence="2 3">
    <name type="scientific">Bailinhaonella thermotolerans</name>
    <dbReference type="NCBI Taxonomy" id="1070861"/>
    <lineage>
        <taxon>Bacteria</taxon>
        <taxon>Bacillati</taxon>
        <taxon>Actinomycetota</taxon>
        <taxon>Actinomycetes</taxon>
        <taxon>Streptosporangiales</taxon>
        <taxon>Streptosporangiaceae</taxon>
        <taxon>Bailinhaonella</taxon>
    </lineage>
</organism>
<comment type="caution">
    <text evidence="2">The sequence shown here is derived from an EMBL/GenBank/DDBJ whole genome shotgun (WGS) entry which is preliminary data.</text>
</comment>
<dbReference type="OrthoDB" id="3311584at2"/>
<dbReference type="Gene3D" id="1.25.40.10">
    <property type="entry name" value="Tetratricopeptide repeat domain"/>
    <property type="match status" value="1"/>
</dbReference>
<accession>A0A3A4A289</accession>
<dbReference type="Proteomes" id="UP000265768">
    <property type="component" value="Unassembled WGS sequence"/>
</dbReference>
<dbReference type="SUPFAM" id="SSF48452">
    <property type="entry name" value="TPR-like"/>
    <property type="match status" value="1"/>
</dbReference>
<evidence type="ECO:0000313" key="2">
    <source>
        <dbReference type="EMBL" id="RJL20696.1"/>
    </source>
</evidence>
<dbReference type="InterPro" id="IPR011990">
    <property type="entry name" value="TPR-like_helical_dom_sf"/>
</dbReference>
<evidence type="ECO:0008006" key="4">
    <source>
        <dbReference type="Google" id="ProtNLM"/>
    </source>
</evidence>
<dbReference type="EMBL" id="QZEY01000029">
    <property type="protein sequence ID" value="RJL20696.1"/>
    <property type="molecule type" value="Genomic_DNA"/>
</dbReference>
<proteinExistence type="predicted"/>
<protein>
    <recommendedName>
        <fullName evidence="4">NB-ARC domain-containing protein</fullName>
    </recommendedName>
</protein>
<dbReference type="AlphaFoldDB" id="A0A3A4A289"/>
<reference evidence="2 3" key="1">
    <citation type="submission" date="2018-09" db="EMBL/GenBank/DDBJ databases">
        <title>YIM 75507 draft genome.</title>
        <authorList>
            <person name="Tang S."/>
            <person name="Feng Y."/>
        </authorList>
    </citation>
    <scope>NUCLEOTIDE SEQUENCE [LARGE SCALE GENOMIC DNA]</scope>
    <source>
        <strain evidence="2 3">YIM 75507</strain>
    </source>
</reference>
<gene>
    <name evidence="2" type="ORF">D5H75_39215</name>
</gene>
<dbReference type="PANTHER" id="PTHR47691:SF3">
    <property type="entry name" value="HTH-TYPE TRANSCRIPTIONAL REGULATOR RV0890C-RELATED"/>
    <property type="match status" value="1"/>
</dbReference>
<dbReference type="PRINTS" id="PR00364">
    <property type="entry name" value="DISEASERSIST"/>
</dbReference>
<dbReference type="InterPro" id="IPR027417">
    <property type="entry name" value="P-loop_NTPase"/>
</dbReference>
<dbReference type="RefSeq" id="WP_119931699.1">
    <property type="nucleotide sequence ID" value="NZ_QZEY01000029.1"/>
</dbReference>
<dbReference type="SUPFAM" id="SSF52540">
    <property type="entry name" value="P-loop containing nucleoside triphosphate hydrolases"/>
    <property type="match status" value="1"/>
</dbReference>
<evidence type="ECO:0000256" key="1">
    <source>
        <dbReference type="SAM" id="MobiDB-lite"/>
    </source>
</evidence>
<evidence type="ECO:0000313" key="3">
    <source>
        <dbReference type="Proteomes" id="UP000265768"/>
    </source>
</evidence>
<name>A0A3A4A289_9ACTN</name>
<sequence length="675" mass="71917">MIQVAGDVHGSITAGPGAETPRQTPPPAPGFVDRHELLNRLAGLVAGGPAPPRIAVISGPPGIGKRAAARQFAYLFGERFPGGDLHVACADFRAGRGAADLGGMLAACLSGLGVREEHLPGATGARSNLLRSRTARAAVLVVVEDATEPAQVRALLPKAPGSLVLVTTCADLAELRLDGAVFLEVGALDDESGSELFAHVAGVPAQGAGADLVRLCAGLPLAILALGARVAALHGATLGDLAAELADESRRLSALSLGGREIVSENFTASYERLPEPARRLYRRLGLLPVADIAVDTAAVAASLEPKMARALLDTLADARLLERRPEGRFGFHELIRAHAAGLAAEEPREAVLRRVVRFYLARTALADRAVMGERTRIADHGRLPAVEEDPFAGPDPKAAALAWLRAERANLVTIVRTAADRGWDAECWQLAEALTAYYLNHRHLGDWLTTSHLGIEAARRCGDERAEARLRMLVSRAHGDRGETRESDAESAEAVRLAERAGDPILLASAWEFRGRHLDRADPAAALDAYRRAHDLNADAGEWRGVALTLYFEACALTRLGRPAEALPLLDRARDLLAWLGDTRMTGRALIATADALTGTARDDEAAGALRQALPLLAGLHYEAEAHERLADLATRRADPRTARTHLEAALHIYRSTGHPHADRLAPHLRPSST</sequence>
<dbReference type="Gene3D" id="3.40.50.300">
    <property type="entry name" value="P-loop containing nucleotide triphosphate hydrolases"/>
    <property type="match status" value="1"/>
</dbReference>